<evidence type="ECO:0000313" key="1">
    <source>
        <dbReference type="EMBL" id="TCJ89237.1"/>
    </source>
</evidence>
<dbReference type="GO" id="GO:0005737">
    <property type="term" value="C:cytoplasm"/>
    <property type="evidence" value="ECO:0007669"/>
    <property type="project" value="TreeGrafter"/>
</dbReference>
<dbReference type="GO" id="GO:0016491">
    <property type="term" value="F:oxidoreductase activity"/>
    <property type="evidence" value="ECO:0007669"/>
    <property type="project" value="TreeGrafter"/>
</dbReference>
<gene>
    <name evidence="1" type="ORF">EV695_1099</name>
</gene>
<dbReference type="InterPro" id="IPR051468">
    <property type="entry name" value="Fungal_SecMetab_SDRs"/>
</dbReference>
<dbReference type="InterPro" id="IPR002347">
    <property type="entry name" value="SDR_fam"/>
</dbReference>
<dbReference type="PANTHER" id="PTHR43544">
    <property type="entry name" value="SHORT-CHAIN DEHYDROGENASE/REDUCTASE"/>
    <property type="match status" value="1"/>
</dbReference>
<dbReference type="PANTHER" id="PTHR43544:SF12">
    <property type="entry name" value="NAD(P)-BINDING ROSSMANN-FOLD SUPERFAMILY PROTEIN"/>
    <property type="match status" value="1"/>
</dbReference>
<evidence type="ECO:0000313" key="2">
    <source>
        <dbReference type="Proteomes" id="UP000294887"/>
    </source>
</evidence>
<dbReference type="PRINTS" id="PR00081">
    <property type="entry name" value="GDHRDH"/>
</dbReference>
<dbReference type="EMBL" id="SMFQ01000002">
    <property type="protein sequence ID" value="TCJ89237.1"/>
    <property type="molecule type" value="Genomic_DNA"/>
</dbReference>
<dbReference type="RefSeq" id="WP_243651480.1">
    <property type="nucleotide sequence ID" value="NZ_BAAAFU010000008.1"/>
</dbReference>
<dbReference type="Proteomes" id="UP000294887">
    <property type="component" value="Unassembled WGS sequence"/>
</dbReference>
<reference evidence="1 2" key="1">
    <citation type="submission" date="2019-03" db="EMBL/GenBank/DDBJ databases">
        <title>Genomic Encyclopedia of Type Strains, Phase IV (KMG-IV): sequencing the most valuable type-strain genomes for metagenomic binning, comparative biology and taxonomic classification.</title>
        <authorList>
            <person name="Goeker M."/>
        </authorList>
    </citation>
    <scope>NUCLEOTIDE SEQUENCE [LARGE SCALE GENOMIC DNA]</scope>
    <source>
        <strain evidence="1 2">DSM 24830</strain>
    </source>
</reference>
<dbReference type="SUPFAM" id="SSF51735">
    <property type="entry name" value="NAD(P)-binding Rossmann-fold domains"/>
    <property type="match status" value="1"/>
</dbReference>
<dbReference type="AlphaFoldDB" id="A0A4R1F4R1"/>
<proteinExistence type="predicted"/>
<dbReference type="Gene3D" id="3.40.50.720">
    <property type="entry name" value="NAD(P)-binding Rossmann-like Domain"/>
    <property type="match status" value="1"/>
</dbReference>
<protein>
    <submittedName>
        <fullName evidence="1">NAD(P)-dependent dehydrogenase (Short-subunit alcohol dehydrogenase family)</fullName>
    </submittedName>
</protein>
<dbReference type="Pfam" id="PF00106">
    <property type="entry name" value="adh_short"/>
    <property type="match status" value="1"/>
</dbReference>
<name>A0A4R1F4R1_9GAMM</name>
<accession>A0A4R1F4R1</accession>
<comment type="caution">
    <text evidence="1">The sequence shown here is derived from an EMBL/GenBank/DDBJ whole genome shotgun (WGS) entry which is preliminary data.</text>
</comment>
<organism evidence="1 2">
    <name type="scientific">Cocleimonas flava</name>
    <dbReference type="NCBI Taxonomy" id="634765"/>
    <lineage>
        <taxon>Bacteria</taxon>
        <taxon>Pseudomonadati</taxon>
        <taxon>Pseudomonadota</taxon>
        <taxon>Gammaproteobacteria</taxon>
        <taxon>Thiotrichales</taxon>
        <taxon>Thiotrichaceae</taxon>
        <taxon>Cocleimonas</taxon>
    </lineage>
</organism>
<keyword evidence="2" id="KW-1185">Reference proteome</keyword>
<dbReference type="InterPro" id="IPR036291">
    <property type="entry name" value="NAD(P)-bd_dom_sf"/>
</dbReference>
<sequence length="243" mass="26794">MKETTNFLIAGATGGIGHAICEALAIRYPDATLIRMARNLEKLTALSCKTIDIQFDLASEDSLLQAIEQIPADINIDWAFIASGWLHDEHTQPEKTYRSLSAEQLAQSFSLNAIGPSLLVKYLLEQNDKKHPLKIGVLSARVGSISDNRLGGWHSYRASKAALNMLIKNYAIELTRMKRPVVIVGLQPGTTDTLLSAPFQQGVPEGHLQMPEFTASKLIDVVDNLKPDDSGYLFDFLGEKFEP</sequence>